<accession>A0AAQ3X6K7</accession>
<evidence type="ECO:0000256" key="1">
    <source>
        <dbReference type="ARBA" id="ARBA00022723"/>
    </source>
</evidence>
<evidence type="ECO:0000256" key="5">
    <source>
        <dbReference type="SAM" id="MobiDB-lite"/>
    </source>
</evidence>
<gene>
    <name evidence="7" type="ORF">U9M48_033595</name>
</gene>
<keyword evidence="2 4" id="KW-0863">Zinc-finger</keyword>
<dbReference type="EMBL" id="CP144751">
    <property type="protein sequence ID" value="WVZ86877.1"/>
    <property type="molecule type" value="Genomic_DNA"/>
</dbReference>
<evidence type="ECO:0000256" key="3">
    <source>
        <dbReference type="ARBA" id="ARBA00022833"/>
    </source>
</evidence>
<keyword evidence="1" id="KW-0479">Metal-binding</keyword>
<feature type="domain" description="SWIM-type" evidence="6">
    <location>
        <begin position="124"/>
        <end position="156"/>
    </location>
</feature>
<evidence type="ECO:0000313" key="8">
    <source>
        <dbReference type="Proteomes" id="UP001341281"/>
    </source>
</evidence>
<evidence type="ECO:0000256" key="4">
    <source>
        <dbReference type="PROSITE-ProRule" id="PRU00325"/>
    </source>
</evidence>
<feature type="compositionally biased region" description="Basic and acidic residues" evidence="5">
    <location>
        <begin position="257"/>
        <end position="272"/>
    </location>
</feature>
<organism evidence="7 8">
    <name type="scientific">Paspalum notatum var. saurae</name>
    <dbReference type="NCBI Taxonomy" id="547442"/>
    <lineage>
        <taxon>Eukaryota</taxon>
        <taxon>Viridiplantae</taxon>
        <taxon>Streptophyta</taxon>
        <taxon>Embryophyta</taxon>
        <taxon>Tracheophyta</taxon>
        <taxon>Spermatophyta</taxon>
        <taxon>Magnoliopsida</taxon>
        <taxon>Liliopsida</taxon>
        <taxon>Poales</taxon>
        <taxon>Poaceae</taxon>
        <taxon>PACMAD clade</taxon>
        <taxon>Panicoideae</taxon>
        <taxon>Andropogonodae</taxon>
        <taxon>Paspaleae</taxon>
        <taxon>Paspalinae</taxon>
        <taxon>Paspalum</taxon>
    </lineage>
</organism>
<evidence type="ECO:0000256" key="2">
    <source>
        <dbReference type="ARBA" id="ARBA00022771"/>
    </source>
</evidence>
<dbReference type="PANTHER" id="PTHR31973:SF195">
    <property type="entry name" value="MUDR FAMILY TRANSPOSASE"/>
    <property type="match status" value="1"/>
</dbReference>
<dbReference type="Proteomes" id="UP001341281">
    <property type="component" value="Chromosome 07"/>
</dbReference>
<dbReference type="GO" id="GO:0008270">
    <property type="term" value="F:zinc ion binding"/>
    <property type="evidence" value="ECO:0007669"/>
    <property type="project" value="UniProtKB-KW"/>
</dbReference>
<dbReference type="InterPro" id="IPR007527">
    <property type="entry name" value="Znf_SWIM"/>
</dbReference>
<proteinExistence type="predicted"/>
<sequence length="272" mass="31558">MLKASPNAMKWIDDNHKHLWTRYKFSPASKCDYGTNNIAETFNSWVRHEKSQNVIQLMDRIRQMIMEKLDIRRHLASKLNDKILPHIVKDLNARSRDLKYVIHKGINNTAEIEGTTAQLKVWRHIVDLDKKECSCMKWQITGLPCTHALCLINSMRDRHVEDYVDDYYSVETFKMAYAGAVMPMTDRSQWPAVDIGFKPWPPVLKRAAGRPGERIMKPSEEGGKIIRHVQCKRRGRFGHMMKTYNETVYDSDASPPKTDKAKEGQDQEVKDG</sequence>
<dbReference type="PANTHER" id="PTHR31973">
    <property type="entry name" value="POLYPROTEIN, PUTATIVE-RELATED"/>
    <property type="match status" value="1"/>
</dbReference>
<dbReference type="Pfam" id="PF04434">
    <property type="entry name" value="SWIM"/>
    <property type="match status" value="1"/>
</dbReference>
<dbReference type="AlphaFoldDB" id="A0AAQ3X6K7"/>
<protein>
    <recommendedName>
        <fullName evidence="6">SWIM-type domain-containing protein</fullName>
    </recommendedName>
</protein>
<reference evidence="7 8" key="1">
    <citation type="submission" date="2024-02" db="EMBL/GenBank/DDBJ databases">
        <title>High-quality chromosome-scale genome assembly of Pensacola bahiagrass (Paspalum notatum Flugge var. saurae).</title>
        <authorList>
            <person name="Vega J.M."/>
            <person name="Podio M."/>
            <person name="Orjuela J."/>
            <person name="Siena L.A."/>
            <person name="Pessino S.C."/>
            <person name="Combes M.C."/>
            <person name="Mariac C."/>
            <person name="Albertini E."/>
            <person name="Pupilli F."/>
            <person name="Ortiz J.P.A."/>
            <person name="Leblanc O."/>
        </authorList>
    </citation>
    <scope>NUCLEOTIDE SEQUENCE [LARGE SCALE GENOMIC DNA]</scope>
    <source>
        <strain evidence="7">R1</strain>
        <tissue evidence="7">Leaf</tissue>
    </source>
</reference>
<keyword evidence="3" id="KW-0862">Zinc</keyword>
<dbReference type="SMART" id="SM00575">
    <property type="entry name" value="ZnF_PMZ"/>
    <property type="match status" value="1"/>
</dbReference>
<dbReference type="PROSITE" id="PS50966">
    <property type="entry name" value="ZF_SWIM"/>
    <property type="match status" value="1"/>
</dbReference>
<feature type="region of interest" description="Disordered" evidence="5">
    <location>
        <begin position="247"/>
        <end position="272"/>
    </location>
</feature>
<dbReference type="InterPro" id="IPR006564">
    <property type="entry name" value="Znf_PMZ"/>
</dbReference>
<evidence type="ECO:0000313" key="7">
    <source>
        <dbReference type="EMBL" id="WVZ86877.1"/>
    </source>
</evidence>
<name>A0AAQ3X6K7_PASNO</name>
<keyword evidence="8" id="KW-1185">Reference proteome</keyword>
<evidence type="ECO:0000259" key="6">
    <source>
        <dbReference type="PROSITE" id="PS50966"/>
    </source>
</evidence>